<feature type="compositionally biased region" description="Basic and acidic residues" evidence="1">
    <location>
        <begin position="515"/>
        <end position="525"/>
    </location>
</feature>
<feature type="region of interest" description="Disordered" evidence="1">
    <location>
        <begin position="515"/>
        <end position="548"/>
    </location>
</feature>
<evidence type="ECO:0000313" key="3">
    <source>
        <dbReference type="EMBL" id="CEM36262.1"/>
    </source>
</evidence>
<feature type="signal peptide" evidence="2">
    <location>
        <begin position="1"/>
        <end position="25"/>
    </location>
</feature>
<dbReference type="VEuPathDB" id="CryptoDB:Cvel_5415"/>
<dbReference type="AlphaFoldDB" id="A0A0G4GYQ0"/>
<evidence type="ECO:0000256" key="2">
    <source>
        <dbReference type="SAM" id="SignalP"/>
    </source>
</evidence>
<dbReference type="PhylomeDB" id="A0A0G4GYQ0"/>
<protein>
    <submittedName>
        <fullName evidence="3">Uncharacterized protein</fullName>
    </submittedName>
</protein>
<dbReference type="EMBL" id="CDMZ01001691">
    <property type="protein sequence ID" value="CEM36262.1"/>
    <property type="molecule type" value="Genomic_DNA"/>
</dbReference>
<sequence length="562" mass="60637">MWLSPMMLPLVLLLTLTSRVQIGVASLLSECLSRQAQRTGYPLDVSATDMESFVKHVESSDTLMELFVRACKALESSALRGTGEQRGQPQSGEETAQTQRRRMTSDVGASVPLYPTVEDVKAFMSLSSSAASEGNDVLPLQFGTSNFQPDGVSVGQTEFTGPIAECLNRTIGGAAGSTVSSAFSQVAGFVDAALAFLENPEIVIDLGNFDLFNEELGPCVQLERILFRKDGVFSAANREFPLGNLTIRLESDIATFLNFTALATRAESVPGIGDFLSKALRLDVDLPGYYKAAEETVFALVGLQVGSGFDRLFPPGVSAEDQGGLNDTDLIDRRCNLEQEALDERALFAANLLLDAVDVACEVTPTLPGIQIDPICLILKPLPRLTQELALLHRSQCEFVRVETQLAEARALSVNFQKIVSAVNDASREITAEHEETRRILGTSIPSGDDSDGSSGKGKGGKPEGELQAEIEAFEEEIRADTLEFDELYRGLNDHIQLLSESAYATRRLLITPPEERPGWSDSEKNCGQPVALTERCPPPPSTKETASKCAREGLCKPAGGA</sequence>
<feature type="region of interest" description="Disordered" evidence="1">
    <location>
        <begin position="431"/>
        <end position="465"/>
    </location>
</feature>
<reference evidence="3" key="1">
    <citation type="submission" date="2014-11" db="EMBL/GenBank/DDBJ databases">
        <authorList>
            <person name="Otto D Thomas"/>
            <person name="Naeem Raeece"/>
        </authorList>
    </citation>
    <scope>NUCLEOTIDE SEQUENCE</scope>
</reference>
<feature type="compositionally biased region" description="Polar residues" evidence="1">
    <location>
        <begin position="85"/>
        <end position="98"/>
    </location>
</feature>
<gene>
    <name evidence="3" type="ORF">Cvel_5415</name>
</gene>
<proteinExistence type="predicted"/>
<accession>A0A0G4GYQ0</accession>
<evidence type="ECO:0000256" key="1">
    <source>
        <dbReference type="SAM" id="MobiDB-lite"/>
    </source>
</evidence>
<feature type="region of interest" description="Disordered" evidence="1">
    <location>
        <begin position="79"/>
        <end position="105"/>
    </location>
</feature>
<name>A0A0G4GYQ0_9ALVE</name>
<feature type="chain" id="PRO_5005191350" evidence="2">
    <location>
        <begin position="26"/>
        <end position="562"/>
    </location>
</feature>
<organism evidence="3">
    <name type="scientific">Chromera velia CCMP2878</name>
    <dbReference type="NCBI Taxonomy" id="1169474"/>
    <lineage>
        <taxon>Eukaryota</taxon>
        <taxon>Sar</taxon>
        <taxon>Alveolata</taxon>
        <taxon>Colpodellida</taxon>
        <taxon>Chromeraceae</taxon>
        <taxon>Chromera</taxon>
    </lineage>
</organism>
<keyword evidence="2" id="KW-0732">Signal</keyword>